<dbReference type="EMBL" id="CP011311">
    <property type="protein sequence ID" value="AKE40001.1"/>
    <property type="molecule type" value="Genomic_DNA"/>
</dbReference>
<dbReference type="STRING" id="161896.UL81_10335"/>
<dbReference type="KEGG" id="ccj:UL81_10335"/>
<keyword evidence="2" id="KW-1185">Reference proteome</keyword>
<dbReference type="RefSeq" id="WP_035104341.1">
    <property type="nucleotide sequence ID" value="NZ_CP011311.1"/>
</dbReference>
<gene>
    <name evidence="1" type="ORF">UL81_10335</name>
</gene>
<proteinExistence type="predicted"/>
<dbReference type="Proteomes" id="UP000033566">
    <property type="component" value="Chromosome"/>
</dbReference>
<sequence>MKNLFGWVSATGILLLIYFIPLLLLLGAVSLVPGASLTLPVDSPGSWVLLFLLFPVAWWACEFIGKLAASQIVVWMFGGRLAGLRTNDGGDSRLVEWIASAIETILTAILLSYLVDPNWLAVVFAIVLGVIGLLIGYATRKAKNRNHTR</sequence>
<dbReference type="PATRIC" id="fig|161896.4.peg.2014"/>
<dbReference type="AlphaFoldDB" id="A0A0F6TC52"/>
<dbReference type="HOGENOM" id="CLU_1746524_0_0_11"/>
<evidence type="ECO:0000313" key="1">
    <source>
        <dbReference type="EMBL" id="AKE40001.1"/>
    </source>
</evidence>
<evidence type="ECO:0000313" key="2">
    <source>
        <dbReference type="Proteomes" id="UP000033566"/>
    </source>
</evidence>
<reference evidence="1 2" key="1">
    <citation type="journal article" date="2015" name="Genome Announc.">
        <title>Complete Genome Sequence of Corynebacterium camporealensis DSM 44610, Isolated from the Milk of a Manchega Sheep with Subclinical Mastitis.</title>
        <authorList>
            <person name="Ruckert C."/>
            <person name="Albersmeier A."/>
            <person name="Winkler A."/>
            <person name="Tauch A."/>
        </authorList>
    </citation>
    <scope>NUCLEOTIDE SEQUENCE [LARGE SCALE GENOMIC DNA]</scope>
    <source>
        <strain evidence="1 2">DSM 44610</strain>
    </source>
</reference>
<name>A0A0F6TC52_9CORY</name>
<accession>A0A0F6TC52</accession>
<organism evidence="1 2">
    <name type="scientific">Corynebacterium camporealensis</name>
    <dbReference type="NCBI Taxonomy" id="161896"/>
    <lineage>
        <taxon>Bacteria</taxon>
        <taxon>Bacillati</taxon>
        <taxon>Actinomycetota</taxon>
        <taxon>Actinomycetes</taxon>
        <taxon>Mycobacteriales</taxon>
        <taxon>Corynebacteriaceae</taxon>
        <taxon>Corynebacterium</taxon>
    </lineage>
</organism>
<protein>
    <submittedName>
        <fullName evidence="1">Uncharacterized protein</fullName>
    </submittedName>
</protein>